<dbReference type="Pfam" id="PF04168">
    <property type="entry name" value="Alpha-E"/>
    <property type="match status" value="1"/>
</dbReference>
<dbReference type="InterPro" id="IPR051680">
    <property type="entry name" value="ATP-dep_Glu-Cys_Ligase-2"/>
</dbReference>
<dbReference type="KEGG" id="cact:HZ995_06880"/>
<feature type="domain" description="DUF403" evidence="1">
    <location>
        <begin position="1"/>
        <end position="309"/>
    </location>
</feature>
<evidence type="ECO:0000313" key="3">
    <source>
        <dbReference type="Proteomes" id="UP000665026"/>
    </source>
</evidence>
<dbReference type="PANTHER" id="PTHR34595">
    <property type="entry name" value="BLR5612 PROTEIN"/>
    <property type="match status" value="1"/>
</dbReference>
<dbReference type="Proteomes" id="UP000665026">
    <property type="component" value="Chromosome"/>
</dbReference>
<evidence type="ECO:0000313" key="2">
    <source>
        <dbReference type="EMBL" id="QTN37475.1"/>
    </source>
</evidence>
<dbReference type="PANTHER" id="PTHR34595:SF7">
    <property type="entry name" value="SLL1039 PROTEIN"/>
    <property type="match status" value="1"/>
</dbReference>
<dbReference type="AlphaFoldDB" id="A0A975ESQ3"/>
<accession>A0A975ESQ3</accession>
<name>A0A975ESQ3_9RHOB</name>
<proteinExistence type="predicted"/>
<reference evidence="2" key="1">
    <citation type="submission" date="2020-07" db="EMBL/GenBank/DDBJ databases">
        <title>Genome sequences of bacteria associated with the marine, planktonic diatom Thalassiosira profunda strain ECT2AJA-044.</title>
        <authorList>
            <person name="Gargas C.B."/>
            <person name="Roberts W.R."/>
            <person name="Alverson A.J."/>
        </authorList>
    </citation>
    <scope>NUCLEOTIDE SEQUENCE</scope>
    <source>
        <strain evidence="2">ECT2AJA-044</strain>
    </source>
</reference>
<organism evidence="2 3">
    <name type="scientific">Cognatishimia activa</name>
    <dbReference type="NCBI Taxonomy" id="1715691"/>
    <lineage>
        <taxon>Bacteria</taxon>
        <taxon>Pseudomonadati</taxon>
        <taxon>Pseudomonadota</taxon>
        <taxon>Alphaproteobacteria</taxon>
        <taxon>Rhodobacterales</taxon>
        <taxon>Paracoccaceae</taxon>
        <taxon>Cognatishimia</taxon>
    </lineage>
</organism>
<dbReference type="EMBL" id="CP060010">
    <property type="protein sequence ID" value="QTN37475.1"/>
    <property type="molecule type" value="Genomic_DNA"/>
</dbReference>
<gene>
    <name evidence="2" type="ORF">HZ995_06880</name>
</gene>
<protein>
    <submittedName>
        <fullName evidence="2">Alpha-E domain-containing protein</fullName>
    </submittedName>
</protein>
<evidence type="ECO:0000259" key="1">
    <source>
        <dbReference type="Pfam" id="PF04168"/>
    </source>
</evidence>
<dbReference type="RefSeq" id="WP_209358189.1">
    <property type="nucleotide sequence ID" value="NZ_CP060010.1"/>
</dbReference>
<dbReference type="InterPro" id="IPR007296">
    <property type="entry name" value="DUF403"/>
</dbReference>
<sequence>MLGKTAGGLFWMFRYLERAENTARLLEAGWHIALTRADGASNEWQSIVSTAGMNAAYLEKYDSYEAGQVINFMLRDKDNPSSVMTAITAARNNGRLVRTALSSEVWEATNECWMVLKDLLSRPVTERAMHDILTQIRFRTSVVRGALHGTMLRNDIFAFSRLGTFIERADNTARILDVKYYVLLPSAAFVGSSIDNAQWEVILRSVSAERSFRWLHGGESTPATISNFLILDGRMPRSLAFCAKRIGENLKHLEMEYEAREESHVQADALCHRINAHSVDTIFEEGLHEFLSSFIADNAKLAAHIEEDFRFYG</sequence>